<name>A0A1A9URA2_GLOAU</name>
<accession>A0A1A9URA2</accession>
<evidence type="ECO:0000256" key="1">
    <source>
        <dbReference type="SAM" id="MobiDB-lite"/>
    </source>
</evidence>
<dbReference type="EnsemblMetazoa" id="GAUT012830-RA">
    <property type="protein sequence ID" value="GAUT012830-PA"/>
    <property type="gene ID" value="GAUT012830"/>
</dbReference>
<proteinExistence type="predicted"/>
<sequence>MADDPVNQQQFMQEVAAAEGPYGYINLALVTISRKERANVESSGGEPSEWIYYKKVHQIIGGQPIPNIQTEECITEDPLENTIKREEPELEIFPSCSNSSGSESDSPPRSQSASVPQNQNAPASPIYSKAIETEDYRKQILKEFRKCNEQIHNGIARYEDIGRKMLQLEEEKIMLLREYLNNAKDIKTIFENYLNKT</sequence>
<evidence type="ECO:0000313" key="3">
    <source>
        <dbReference type="Proteomes" id="UP000078200"/>
    </source>
</evidence>
<dbReference type="AlphaFoldDB" id="A0A1A9URA2"/>
<keyword evidence="3" id="KW-1185">Reference proteome</keyword>
<feature type="region of interest" description="Disordered" evidence="1">
    <location>
        <begin position="85"/>
        <end position="129"/>
    </location>
</feature>
<protein>
    <submittedName>
        <fullName evidence="2">Uncharacterized protein</fullName>
    </submittedName>
</protein>
<dbReference type="Proteomes" id="UP000078200">
    <property type="component" value="Unassembled WGS sequence"/>
</dbReference>
<feature type="compositionally biased region" description="Low complexity" evidence="1">
    <location>
        <begin position="94"/>
        <end position="114"/>
    </location>
</feature>
<reference evidence="2" key="1">
    <citation type="submission" date="2020-05" db="UniProtKB">
        <authorList>
            <consortium name="EnsemblMetazoa"/>
        </authorList>
    </citation>
    <scope>IDENTIFICATION</scope>
    <source>
        <strain evidence="2">TTRI</strain>
    </source>
</reference>
<organism evidence="2 3">
    <name type="scientific">Glossina austeni</name>
    <name type="common">Savannah tsetse fly</name>
    <dbReference type="NCBI Taxonomy" id="7395"/>
    <lineage>
        <taxon>Eukaryota</taxon>
        <taxon>Metazoa</taxon>
        <taxon>Ecdysozoa</taxon>
        <taxon>Arthropoda</taxon>
        <taxon>Hexapoda</taxon>
        <taxon>Insecta</taxon>
        <taxon>Pterygota</taxon>
        <taxon>Neoptera</taxon>
        <taxon>Endopterygota</taxon>
        <taxon>Diptera</taxon>
        <taxon>Brachycera</taxon>
        <taxon>Muscomorpha</taxon>
        <taxon>Hippoboscoidea</taxon>
        <taxon>Glossinidae</taxon>
        <taxon>Glossina</taxon>
    </lineage>
</organism>
<dbReference type="VEuPathDB" id="VectorBase:GAUT012830"/>
<evidence type="ECO:0000313" key="2">
    <source>
        <dbReference type="EnsemblMetazoa" id="GAUT012830-PA"/>
    </source>
</evidence>